<evidence type="ECO:0000256" key="1">
    <source>
        <dbReference type="SAM" id="Coils"/>
    </source>
</evidence>
<dbReference type="AlphaFoldDB" id="A0A316EGW4"/>
<accession>A0A316EGW4</accession>
<sequence length="319" mass="33154">MINFRYHVVSLTAVFLALAIGLVVGTAALNGPVSENLRNNLEALNKDNNVRREQVNQLNESVNRSQEFASQIAPGLLSGKLTGRKIAVVALPGTEDHTEGVVKMLTVAGATITARVRVEDKFFDPKTINDLLLLVDELSEPSISTANLPLNSDGVETASAMLALTLFQGTPSTPSTPAPGTPTAEDVTAVLAAFAQSGYLTAEDGATGGAEAIVLIAGVPATDNEAEKKSRYALTMAEQLGLTPRMLVVAGDNAGEGNLVSGIRNDPKLVQEISTVDNVNTVQGQVTTALVTVERVVQNKVGQYGLAAGATSIVPSAAP</sequence>
<comment type="caution">
    <text evidence="2">The sequence shown here is derived from an EMBL/GenBank/DDBJ whole genome shotgun (WGS) entry which is preliminary data.</text>
</comment>
<dbReference type="GO" id="GO:0016020">
    <property type="term" value="C:membrane"/>
    <property type="evidence" value="ECO:0007669"/>
    <property type="project" value="InterPro"/>
</dbReference>
<dbReference type="RefSeq" id="WP_109602762.1">
    <property type="nucleotide sequence ID" value="NZ_BONA01000101.1"/>
</dbReference>
<dbReference type="EMBL" id="QGGR01000041">
    <property type="protein sequence ID" value="PWK30069.1"/>
    <property type="molecule type" value="Genomic_DNA"/>
</dbReference>
<evidence type="ECO:0000313" key="2">
    <source>
        <dbReference type="EMBL" id="PWK30069.1"/>
    </source>
</evidence>
<gene>
    <name evidence="2" type="ORF">BC793_14148</name>
</gene>
<organism evidence="2 3">
    <name type="scientific">Actinoplanes xinjiangensis</name>
    <dbReference type="NCBI Taxonomy" id="512350"/>
    <lineage>
        <taxon>Bacteria</taxon>
        <taxon>Bacillati</taxon>
        <taxon>Actinomycetota</taxon>
        <taxon>Actinomycetes</taxon>
        <taxon>Micromonosporales</taxon>
        <taxon>Micromonosporaceae</taxon>
        <taxon>Actinoplanes</taxon>
    </lineage>
</organism>
<proteinExistence type="predicted"/>
<evidence type="ECO:0000313" key="3">
    <source>
        <dbReference type="Proteomes" id="UP000245697"/>
    </source>
</evidence>
<name>A0A316EGW4_9ACTN</name>
<dbReference type="Pfam" id="PF11382">
    <property type="entry name" value="MctB"/>
    <property type="match status" value="1"/>
</dbReference>
<dbReference type="InterPro" id="IPR021522">
    <property type="entry name" value="MctB"/>
</dbReference>
<protein>
    <submittedName>
        <fullName evidence="2">Copper transport outer membrane protein MctB</fullName>
    </submittedName>
</protein>
<keyword evidence="1" id="KW-0175">Coiled coil</keyword>
<dbReference type="Proteomes" id="UP000245697">
    <property type="component" value="Unassembled WGS sequence"/>
</dbReference>
<reference evidence="2 3" key="1">
    <citation type="submission" date="2018-05" db="EMBL/GenBank/DDBJ databases">
        <title>Genomic Encyclopedia of Archaeal and Bacterial Type Strains, Phase II (KMG-II): from individual species to whole genera.</title>
        <authorList>
            <person name="Goeker M."/>
        </authorList>
    </citation>
    <scope>NUCLEOTIDE SEQUENCE [LARGE SCALE GENOMIC DNA]</scope>
    <source>
        <strain evidence="2 3">DSM 45184</strain>
    </source>
</reference>
<dbReference type="OrthoDB" id="4350157at2"/>
<dbReference type="GO" id="GO:0055070">
    <property type="term" value="P:copper ion homeostasis"/>
    <property type="evidence" value="ECO:0007669"/>
    <property type="project" value="InterPro"/>
</dbReference>
<feature type="coiled-coil region" evidence="1">
    <location>
        <begin position="34"/>
        <end position="61"/>
    </location>
</feature>
<keyword evidence="3" id="KW-1185">Reference proteome</keyword>